<gene>
    <name evidence="3" type="primary">CSON011142</name>
</gene>
<name>A0A336N4D5_CULSO</name>
<feature type="domain" description="2-oxoglutarate dehydrogenase E1 component N-terminal" evidence="1">
    <location>
        <begin position="52"/>
        <end position="78"/>
    </location>
</feature>
<dbReference type="Pfam" id="PF16078">
    <property type="entry name" value="2-oxogl_dehyd_N"/>
    <property type="match status" value="1"/>
</dbReference>
<dbReference type="VEuPathDB" id="VectorBase:CSON011142"/>
<dbReference type="AlphaFoldDB" id="A0A336N4D5"/>
<accession>A0A336N4D5</accession>
<dbReference type="EMBL" id="UFQS01004744">
    <property type="protein sequence ID" value="SSX16575.1"/>
    <property type="molecule type" value="Genomic_DNA"/>
</dbReference>
<dbReference type="EMBL" id="UFQT01004744">
    <property type="protein sequence ID" value="SSX35777.1"/>
    <property type="molecule type" value="Genomic_DNA"/>
</dbReference>
<reference evidence="3" key="2">
    <citation type="submission" date="2018-07" db="EMBL/GenBank/DDBJ databases">
        <authorList>
            <person name="Quirk P.G."/>
            <person name="Krulwich T.A."/>
        </authorList>
    </citation>
    <scope>NUCLEOTIDE SEQUENCE</scope>
</reference>
<dbReference type="OMA" id="NVGSWLI"/>
<protein>
    <submittedName>
        <fullName evidence="3">CSON011142 protein</fullName>
    </submittedName>
</protein>
<reference evidence="2" key="1">
    <citation type="submission" date="2018-04" db="EMBL/GenBank/DDBJ databases">
        <authorList>
            <person name="Go L.Y."/>
            <person name="Mitchell J.A."/>
        </authorList>
    </citation>
    <scope>NUCLEOTIDE SEQUENCE</scope>
    <source>
        <tissue evidence="2">Whole organism</tissue>
    </source>
</reference>
<evidence type="ECO:0000313" key="3">
    <source>
        <dbReference type="EMBL" id="SSX35777.1"/>
    </source>
</evidence>
<sequence>MHRAKAAINVITPVGQQNFGAWLLRGGNKSKLTNELVAASSVKLYNSAAAEPFLNGSSSAYVEEMYNSWLKDPSSVHAVSTSD</sequence>
<evidence type="ECO:0000259" key="1">
    <source>
        <dbReference type="Pfam" id="PF16078"/>
    </source>
</evidence>
<proteinExistence type="predicted"/>
<evidence type="ECO:0000313" key="2">
    <source>
        <dbReference type="EMBL" id="SSX16575.1"/>
    </source>
</evidence>
<dbReference type="InterPro" id="IPR032106">
    <property type="entry name" value="2-oxogl_dehyd_N"/>
</dbReference>
<organism evidence="3">
    <name type="scientific">Culicoides sonorensis</name>
    <name type="common">Biting midge</name>
    <dbReference type="NCBI Taxonomy" id="179676"/>
    <lineage>
        <taxon>Eukaryota</taxon>
        <taxon>Metazoa</taxon>
        <taxon>Ecdysozoa</taxon>
        <taxon>Arthropoda</taxon>
        <taxon>Hexapoda</taxon>
        <taxon>Insecta</taxon>
        <taxon>Pterygota</taxon>
        <taxon>Neoptera</taxon>
        <taxon>Endopterygota</taxon>
        <taxon>Diptera</taxon>
        <taxon>Nematocera</taxon>
        <taxon>Chironomoidea</taxon>
        <taxon>Ceratopogonidae</taxon>
        <taxon>Ceratopogoninae</taxon>
        <taxon>Culicoides</taxon>
        <taxon>Monoculicoides</taxon>
    </lineage>
</organism>